<reference evidence="1 2" key="1">
    <citation type="journal article" date="2018" name="IMA Fungus">
        <title>IMA Genome-F 10: Nine draft genome sequences of Claviceps purpurea s.lat., including C. arundinis, C. humidiphila, and C. cf. spartinae, pseudomolecules for the pitch canker pathogen Fusarium circinatum, draft genome of Davidsoniella eucalypti, Grosmannia galeiformis, Quambalaria eucalypti, and Teratosphaeria destructans.</title>
        <authorList>
            <person name="Wingfield B.D."/>
            <person name="Liu M."/>
            <person name="Nguyen H.D."/>
            <person name="Lane F.A."/>
            <person name="Morgan S.W."/>
            <person name="De Vos L."/>
            <person name="Wilken P.M."/>
            <person name="Duong T.A."/>
            <person name="Aylward J."/>
            <person name="Coetzee M.P."/>
            <person name="Dadej K."/>
            <person name="De Beer Z.W."/>
            <person name="Findlay W."/>
            <person name="Havenga M."/>
            <person name="Kolarik M."/>
            <person name="Menzies J.G."/>
            <person name="Naidoo K."/>
            <person name="Pochopski O."/>
            <person name="Shoukouhi P."/>
            <person name="Santana Q.C."/>
            <person name="Seifert K.A."/>
            <person name="Soal N."/>
            <person name="Steenkamp E.T."/>
            <person name="Tatham C.T."/>
            <person name="van der Nest M.A."/>
            <person name="Wingfield M.J."/>
        </authorList>
    </citation>
    <scope>NUCLEOTIDE SEQUENCE [LARGE SCALE GENOMIC DNA]</scope>
    <source>
        <strain evidence="1">CMW44962</strain>
    </source>
</reference>
<comment type="caution">
    <text evidence="1">The sequence shown here is derived from an EMBL/GenBank/DDBJ whole genome shotgun (WGS) entry which is preliminary data.</text>
</comment>
<gene>
    <name evidence="1" type="ORF">Tdes44962_MAKER09430</name>
</gene>
<name>A0A9W7ST04_9PEZI</name>
<dbReference type="AlphaFoldDB" id="A0A9W7ST04"/>
<reference evidence="1 2" key="2">
    <citation type="journal article" date="2021" name="Curr. Genet.">
        <title>Genetic response to nitrogen starvation in the aggressive Eucalyptus foliar pathogen Teratosphaeria destructans.</title>
        <authorList>
            <person name="Havenga M."/>
            <person name="Wingfield B.D."/>
            <person name="Wingfield M.J."/>
            <person name="Dreyer L.L."/>
            <person name="Roets F."/>
            <person name="Aylward J."/>
        </authorList>
    </citation>
    <scope>NUCLEOTIDE SEQUENCE [LARGE SCALE GENOMIC DNA]</scope>
    <source>
        <strain evidence="1">CMW44962</strain>
    </source>
</reference>
<evidence type="ECO:0000313" key="1">
    <source>
        <dbReference type="EMBL" id="KAH9828229.1"/>
    </source>
</evidence>
<sequence>MAEEATDQFARDVPLRLGLVLGRREACEDGVVRDAPRQVGLRVEEDLRVRHAVGGGVFEVVGGQGLEVGGVDQDVHPDVVVVEEIIEGVESMVALHQGVGGFEGRIVGGQGDSIPLRELEQHLGGQGPFQVCIWTGRNVSLMVFPIGKLSRGLDRSRM</sequence>
<evidence type="ECO:0000313" key="2">
    <source>
        <dbReference type="Proteomes" id="UP001138500"/>
    </source>
</evidence>
<protein>
    <submittedName>
        <fullName evidence="1">Uncharacterized protein</fullName>
    </submittedName>
</protein>
<organism evidence="1 2">
    <name type="scientific">Teratosphaeria destructans</name>
    <dbReference type="NCBI Taxonomy" id="418781"/>
    <lineage>
        <taxon>Eukaryota</taxon>
        <taxon>Fungi</taxon>
        <taxon>Dikarya</taxon>
        <taxon>Ascomycota</taxon>
        <taxon>Pezizomycotina</taxon>
        <taxon>Dothideomycetes</taxon>
        <taxon>Dothideomycetidae</taxon>
        <taxon>Mycosphaerellales</taxon>
        <taxon>Teratosphaeriaceae</taxon>
        <taxon>Teratosphaeria</taxon>
    </lineage>
</organism>
<dbReference type="Proteomes" id="UP001138500">
    <property type="component" value="Unassembled WGS sequence"/>
</dbReference>
<accession>A0A9W7ST04</accession>
<proteinExistence type="predicted"/>
<keyword evidence="2" id="KW-1185">Reference proteome</keyword>
<dbReference type="EMBL" id="RIBY02001745">
    <property type="protein sequence ID" value="KAH9828229.1"/>
    <property type="molecule type" value="Genomic_DNA"/>
</dbReference>